<dbReference type="Pfam" id="PF22511">
    <property type="entry name" value="PBP2"/>
    <property type="match status" value="1"/>
</dbReference>
<keyword evidence="3" id="KW-1185">Reference proteome</keyword>
<reference evidence="3" key="1">
    <citation type="journal article" date="2008" name="J. Bacteriol.">
        <title>Genome sequence of Thermofilum pendens reveals an exceptional loss of biosynthetic pathways without genome reduction.</title>
        <authorList>
            <person name="Anderson I."/>
            <person name="Rodriguez J."/>
            <person name="Susanti D."/>
            <person name="Porat I."/>
            <person name="Reich C."/>
            <person name="Ulrich L.E."/>
            <person name="Elkins J.G."/>
            <person name="Mavromatis K."/>
            <person name="Lykidis A."/>
            <person name="Kim E."/>
            <person name="Thompson L.S."/>
            <person name="Nolan M."/>
            <person name="Land M."/>
            <person name="Copeland A."/>
            <person name="Lapidus A."/>
            <person name="Lucas S."/>
            <person name="Detter C."/>
            <person name="Zhulin I.B."/>
            <person name="Olsen G.J."/>
            <person name="Whitman W."/>
            <person name="Mukhopadhyay B."/>
            <person name="Bristow J."/>
            <person name="Kyrpides N."/>
        </authorList>
    </citation>
    <scope>NUCLEOTIDE SEQUENCE [LARGE SCALE GENOMIC DNA]</scope>
    <source>
        <strain evidence="3">DSM 2475 / Hrk 5</strain>
    </source>
</reference>
<accession>A1RYY5</accession>
<organism evidence="2 3">
    <name type="scientific">Thermofilum pendens (strain DSM 2475 / Hrk 5)</name>
    <dbReference type="NCBI Taxonomy" id="368408"/>
    <lineage>
        <taxon>Archaea</taxon>
        <taxon>Thermoproteota</taxon>
        <taxon>Thermoprotei</taxon>
        <taxon>Thermofilales</taxon>
        <taxon>Thermofilaceae</taxon>
        <taxon>Thermofilum</taxon>
    </lineage>
</organism>
<dbReference type="eggNOG" id="arCOG03760">
    <property type="taxonomic scope" value="Archaea"/>
</dbReference>
<evidence type="ECO:0008006" key="4">
    <source>
        <dbReference type="Google" id="ProtNLM"/>
    </source>
</evidence>
<evidence type="ECO:0000313" key="3">
    <source>
        <dbReference type="Proteomes" id="UP000000641"/>
    </source>
</evidence>
<dbReference type="AlphaFoldDB" id="A1RYY5"/>
<dbReference type="EMBL" id="CP000505">
    <property type="protein sequence ID" value="ABL78415.1"/>
    <property type="molecule type" value="Genomic_DNA"/>
</dbReference>
<dbReference type="KEGG" id="tpe:Tpen_1015"/>
<dbReference type="InterPro" id="IPR054264">
    <property type="entry name" value="PBP2"/>
</dbReference>
<sequence length="260" mass="29633">MDEIEEYARRLGGLIREKGRLTVDEILDWGQREGLNSLTLYMVVESLLEDASFKPSGERRVIDSYLNLELPEKVEYVAAKAEEKAGEVPAKAPPRPREEKGRKPKKQPPRVKPSRERSLLEFFGEEREEPSREEPVERGEEGGEEPERREEPAPEPAAEPRASVGVQEVDCSEVSDLLGNEAYERALRYLCTYWSIGLLRLMDDLIRMGVKEPRKFLAELAKRGLIEVTELEVVNAKEKLLKLSECFGKDRSTLVDLLPI</sequence>
<proteinExistence type="predicted"/>
<evidence type="ECO:0000256" key="1">
    <source>
        <dbReference type="SAM" id="MobiDB-lite"/>
    </source>
</evidence>
<dbReference type="Proteomes" id="UP000000641">
    <property type="component" value="Chromosome"/>
</dbReference>
<feature type="region of interest" description="Disordered" evidence="1">
    <location>
        <begin position="82"/>
        <end position="166"/>
    </location>
</feature>
<feature type="compositionally biased region" description="Basic and acidic residues" evidence="1">
    <location>
        <begin position="129"/>
        <end position="152"/>
    </location>
</feature>
<evidence type="ECO:0000313" key="2">
    <source>
        <dbReference type="EMBL" id="ABL78415.1"/>
    </source>
</evidence>
<dbReference type="HOGENOM" id="CLU_1036736_0_0_2"/>
<dbReference type="EnsemblBacteria" id="ABL78415">
    <property type="protein sequence ID" value="ABL78415"/>
    <property type="gene ID" value="Tpen_1015"/>
</dbReference>
<gene>
    <name evidence="2" type="ordered locus">Tpen_1015</name>
</gene>
<protein>
    <recommendedName>
        <fullName evidence="4">DUF2240 family protein</fullName>
    </recommendedName>
</protein>
<name>A1RYY5_THEPD</name>